<feature type="region of interest" description="Disordered" evidence="1">
    <location>
        <begin position="1"/>
        <end position="72"/>
    </location>
</feature>
<dbReference type="EMBL" id="CP113527">
    <property type="protein sequence ID" value="WDV05494.1"/>
    <property type="molecule type" value="Genomic_DNA"/>
</dbReference>
<sequence>MGLLGLAGSLLGMIPKVGSPSGKKKGKSGGSKGKSAKKSSKKKSSTKKKQRKSNKKKKKKKRKKKKKKWGKFFTKARKLYNKLSKSKIAKQFKKVVKRAVLAGKKTYKQAVNKTKAVYNQTKQAVKEVKQTTKELAIKTNSAAKAVIKDIKKPVDKSLNSFKEIGKDFKSGLDKRADKALDSPYDFANYLTLGAVDGIWSGAKGRADKMLDSPSDFFNYATFGFTGMVQGAVNPKDPLSKEHWLDSFGVATSVLGVKGASSTKTTGVSSGKSTSSSSSKVTSKIDHVEETGPQQNKIPSKDVSFKVKSMDPSQIRFSQTSVNGSEAIINSMKANGWKGDPIDVVKMPDGNYTTIDNTRVAAAREVGINVEAIIRDCNEPLPSNMIDRFTTKKGVPETWGEALELRVQKQKASFRNDNPMGSYQLEKMK</sequence>
<evidence type="ECO:0000313" key="2">
    <source>
        <dbReference type="EMBL" id="WDV05494.1"/>
    </source>
</evidence>
<organism evidence="2 3">
    <name type="scientific">Lysinibacillus irui</name>
    <dbReference type="NCBI Taxonomy" id="2998077"/>
    <lineage>
        <taxon>Bacteria</taxon>
        <taxon>Bacillati</taxon>
        <taxon>Bacillota</taxon>
        <taxon>Bacilli</taxon>
        <taxon>Bacillales</taxon>
        <taxon>Bacillaceae</taxon>
        <taxon>Lysinibacillus</taxon>
    </lineage>
</organism>
<feature type="region of interest" description="Disordered" evidence="1">
    <location>
        <begin position="260"/>
        <end position="298"/>
    </location>
</feature>
<evidence type="ECO:0008006" key="4">
    <source>
        <dbReference type="Google" id="ProtNLM"/>
    </source>
</evidence>
<feature type="compositionally biased region" description="Basic residues" evidence="1">
    <location>
        <begin position="34"/>
        <end position="72"/>
    </location>
</feature>
<reference evidence="2" key="1">
    <citation type="submission" date="2022-11" db="EMBL/GenBank/DDBJ databases">
        <title>Lysinibacillus irui.</title>
        <authorList>
            <person name="Akintayo S.O."/>
        </authorList>
    </citation>
    <scope>NUCLEOTIDE SEQUENCE</scope>
    <source>
        <strain evidence="2">IRB4-01</strain>
    </source>
</reference>
<feature type="compositionally biased region" description="Low complexity" evidence="1">
    <location>
        <begin position="260"/>
        <end position="281"/>
    </location>
</feature>
<proteinExistence type="predicted"/>
<feature type="compositionally biased region" description="Low complexity" evidence="1">
    <location>
        <begin position="1"/>
        <end position="21"/>
    </location>
</feature>
<accession>A0AAJ5RPR9</accession>
<name>A0AAJ5RPR9_9BACI</name>
<dbReference type="Proteomes" id="UP001219585">
    <property type="component" value="Chromosome"/>
</dbReference>
<dbReference type="RefSeq" id="WP_274793709.1">
    <property type="nucleotide sequence ID" value="NZ_CP113527.1"/>
</dbReference>
<dbReference type="KEGG" id="liu:OU989_14420"/>
<protein>
    <recommendedName>
        <fullName evidence="4">Pre-toxin TG domain-containing protein</fullName>
    </recommendedName>
</protein>
<dbReference type="AlphaFoldDB" id="A0AAJ5RPR9"/>
<evidence type="ECO:0000313" key="3">
    <source>
        <dbReference type="Proteomes" id="UP001219585"/>
    </source>
</evidence>
<gene>
    <name evidence="2" type="ORF">OU989_14420</name>
</gene>
<evidence type="ECO:0000256" key="1">
    <source>
        <dbReference type="SAM" id="MobiDB-lite"/>
    </source>
</evidence>